<dbReference type="AlphaFoldDB" id="A0A0V0XMB9"/>
<comment type="subcellular location">
    <subcellularLocation>
        <location evidence="1">Cytoplasm</location>
    </subcellularLocation>
</comment>
<sequence length="772" mass="85954">LISSSIMPVFHTKTIESILEPVAQQVSRLVILHEEAEDGNAMPDLTRPVDAVSRAVENLVQVGYDTIHLSDDDILKQDMPPALQRVETSSRLLEEACYVLRDDPYSSQGRKKLIEGSRGILQGTSALLLCFDESEVRKIVRGCKKVLDYLAVAEVIENMEDLVQFVRDISPWLTKMSRDTEAREKELTHHVHREILIRCIDSVKTLAPILICAMKIFIQISAQGGSKGVPEAAENRNYLSSRMIEEVNEVIRVLQLTTYDEDEWNEDDLIVMKKALGDSPQSQGLARGIAQKLRELVGGKDIAGLLPHALQGLEQAGIAQPAHTVLGRMDQVLKWLDAPYMDDRGVGLNALKALLAEGRKVADLCSPREKYAMNELCDEIERLSHQLAELQRKGMAFEKRRLVSSSDRADWAFARPLARRPAPDTCVQPSQSRRWSIKSVGEASAGRPYSVGVAKRTQTPNVQAGSIPRSSTMPLAAEPFQSLNLLLQRLVTELWRNKRTCAFQTVTTTAAATSTSTASARPRPVPHFHVCKAFLYNPYQGAAIGQAESSSSPPPPSRRVFFETESLLAPLVVRIGDSPQARAIANQLKEKLGELKRMMDRALLDRVVDDFSDITTPLKQFAEAVLAPEGTPARDANFAEKAQNLRDHCQRCAKTGRLVGTSGPCKDKKIVEALCSTANQISNMTPQVINAGKIRFHYPQNVSADEHFENLRRELSDALQRLRSLVDDAVDPLEFKMRSVVMVKNVKMRSVMTNLRKWLTTHPALQDWLIAC</sequence>
<proteinExistence type="inferred from homology"/>
<organism evidence="7 8">
    <name type="scientific">Trichinella pseudospiralis</name>
    <name type="common">Parasitic roundworm</name>
    <dbReference type="NCBI Taxonomy" id="6337"/>
    <lineage>
        <taxon>Eukaryota</taxon>
        <taxon>Metazoa</taxon>
        <taxon>Ecdysozoa</taxon>
        <taxon>Nematoda</taxon>
        <taxon>Enoplea</taxon>
        <taxon>Dorylaimia</taxon>
        <taxon>Trichinellida</taxon>
        <taxon>Trichinellidae</taxon>
        <taxon>Trichinella</taxon>
    </lineage>
</organism>
<dbReference type="InterPro" id="IPR017997">
    <property type="entry name" value="Vinculin"/>
</dbReference>
<dbReference type="GO" id="GO:0005737">
    <property type="term" value="C:cytoplasm"/>
    <property type="evidence" value="ECO:0007669"/>
    <property type="project" value="UniProtKB-SubCell"/>
</dbReference>
<comment type="similarity">
    <text evidence="2">Belongs to the vinculin/alpha-catenin family.</text>
</comment>
<evidence type="ECO:0000256" key="1">
    <source>
        <dbReference type="ARBA" id="ARBA00004496"/>
    </source>
</evidence>
<dbReference type="Pfam" id="PF01044">
    <property type="entry name" value="Vinculin"/>
    <property type="match status" value="1"/>
</dbReference>
<gene>
    <name evidence="7" type="ORF">T4E_1692</name>
</gene>
<evidence type="ECO:0000313" key="7">
    <source>
        <dbReference type="EMBL" id="KRX89104.1"/>
    </source>
</evidence>
<evidence type="ECO:0000256" key="6">
    <source>
        <dbReference type="SAM" id="Coils"/>
    </source>
</evidence>
<keyword evidence="6" id="KW-0175">Coiled coil</keyword>
<reference evidence="7 8" key="1">
    <citation type="submission" date="2015-01" db="EMBL/GenBank/DDBJ databases">
        <title>Evolution of Trichinella species and genotypes.</title>
        <authorList>
            <person name="Korhonen P.K."/>
            <person name="Edoardo P."/>
            <person name="Giuseppe L.R."/>
            <person name="Gasser R.B."/>
        </authorList>
    </citation>
    <scope>NUCLEOTIDE SEQUENCE [LARGE SCALE GENOMIC DNA]</scope>
    <source>
        <strain evidence="7">ISS141</strain>
    </source>
</reference>
<dbReference type="GO" id="GO:0051015">
    <property type="term" value="F:actin filament binding"/>
    <property type="evidence" value="ECO:0007669"/>
    <property type="project" value="InterPro"/>
</dbReference>
<evidence type="ECO:0000256" key="2">
    <source>
        <dbReference type="ARBA" id="ARBA00008376"/>
    </source>
</evidence>
<dbReference type="InterPro" id="IPR036723">
    <property type="entry name" value="Alpha-catenin/vinculin-like_sf"/>
</dbReference>
<dbReference type="Gene3D" id="1.20.120.230">
    <property type="entry name" value="Alpha-catenin/vinculin-like"/>
    <property type="match status" value="2"/>
</dbReference>
<feature type="coiled-coil region" evidence="6">
    <location>
        <begin position="373"/>
        <end position="400"/>
    </location>
</feature>
<accession>A0A0V0XMB9</accession>
<feature type="non-terminal residue" evidence="7">
    <location>
        <position position="1"/>
    </location>
</feature>
<keyword evidence="4" id="KW-0963">Cytoplasm</keyword>
<keyword evidence="5" id="KW-0009">Actin-binding</keyword>
<evidence type="ECO:0000256" key="3">
    <source>
        <dbReference type="ARBA" id="ARBA00014125"/>
    </source>
</evidence>
<protein>
    <recommendedName>
        <fullName evidence="3">Vinculin</fullName>
    </recommendedName>
</protein>
<evidence type="ECO:0000256" key="5">
    <source>
        <dbReference type="ARBA" id="ARBA00023203"/>
    </source>
</evidence>
<dbReference type="Gene3D" id="1.20.120.810">
    <property type="entry name" value="Vinculin, Vh2 four-helix bundle"/>
    <property type="match status" value="2"/>
</dbReference>
<dbReference type="EMBL" id="JYDU01000210">
    <property type="protein sequence ID" value="KRX89104.1"/>
    <property type="molecule type" value="Genomic_DNA"/>
</dbReference>
<dbReference type="SUPFAM" id="SSF47220">
    <property type="entry name" value="alpha-catenin/vinculin-like"/>
    <property type="match status" value="3"/>
</dbReference>
<name>A0A0V0XMB9_TRIPS</name>
<dbReference type="GO" id="GO:0007155">
    <property type="term" value="P:cell adhesion"/>
    <property type="evidence" value="ECO:0007669"/>
    <property type="project" value="InterPro"/>
</dbReference>
<dbReference type="GO" id="GO:0071944">
    <property type="term" value="C:cell periphery"/>
    <property type="evidence" value="ECO:0007669"/>
    <property type="project" value="UniProtKB-ARBA"/>
</dbReference>
<dbReference type="InterPro" id="IPR006077">
    <property type="entry name" value="Vinculin/catenin"/>
</dbReference>
<dbReference type="PANTHER" id="PTHR46180">
    <property type="entry name" value="VINCULIN"/>
    <property type="match status" value="1"/>
</dbReference>
<evidence type="ECO:0000256" key="4">
    <source>
        <dbReference type="ARBA" id="ARBA00022490"/>
    </source>
</evidence>
<dbReference type="Proteomes" id="UP000054815">
    <property type="component" value="Unassembled WGS sequence"/>
</dbReference>
<evidence type="ECO:0000313" key="8">
    <source>
        <dbReference type="Proteomes" id="UP000054815"/>
    </source>
</evidence>
<comment type="caution">
    <text evidence="7">The sequence shown here is derived from an EMBL/GenBank/DDBJ whole genome shotgun (WGS) entry which is preliminary data.</text>
</comment>